<name>A0A128F3I5_9GAMM</name>
<dbReference type="RefSeq" id="WP_062707835.1">
    <property type="nucleotide sequence ID" value="NZ_CAWRCI010000012.1"/>
</dbReference>
<protein>
    <submittedName>
        <fullName evidence="1">Uncharacterized protein</fullName>
    </submittedName>
</protein>
<organism evidence="1 2">
    <name type="scientific">Grimontia marina</name>
    <dbReference type="NCBI Taxonomy" id="646534"/>
    <lineage>
        <taxon>Bacteria</taxon>
        <taxon>Pseudomonadati</taxon>
        <taxon>Pseudomonadota</taxon>
        <taxon>Gammaproteobacteria</taxon>
        <taxon>Vibrionales</taxon>
        <taxon>Vibrionaceae</taxon>
        <taxon>Grimontia</taxon>
    </lineage>
</organism>
<reference evidence="2" key="1">
    <citation type="submission" date="2016-02" db="EMBL/GenBank/DDBJ databases">
        <authorList>
            <person name="Rodrigo-Torres Lidia"/>
            <person name="Arahal R.David."/>
        </authorList>
    </citation>
    <scope>NUCLEOTIDE SEQUENCE [LARGE SCALE GENOMIC DNA]</scope>
    <source>
        <strain evidence="2">CECT 8713</strain>
    </source>
</reference>
<gene>
    <name evidence="1" type="ORF">GMA8713_01664</name>
</gene>
<dbReference type="Proteomes" id="UP000073601">
    <property type="component" value="Unassembled WGS sequence"/>
</dbReference>
<dbReference type="EMBL" id="FIZY01000012">
    <property type="protein sequence ID" value="CZF80974.1"/>
    <property type="molecule type" value="Genomic_DNA"/>
</dbReference>
<proteinExistence type="predicted"/>
<dbReference type="OrthoDB" id="5918144at2"/>
<evidence type="ECO:0000313" key="2">
    <source>
        <dbReference type="Proteomes" id="UP000073601"/>
    </source>
</evidence>
<accession>A0A128F3I5</accession>
<evidence type="ECO:0000313" key="1">
    <source>
        <dbReference type="EMBL" id="CZF80974.1"/>
    </source>
</evidence>
<keyword evidence="2" id="KW-1185">Reference proteome</keyword>
<sequence>MTIFSLGRKAIINESSMEYDWIRRQVEEGFEKAEIINSILRCYGGDEEIAALFYSIAVGDSSPGVLLTHLSLCDWSPLQGEHMDSMGS</sequence>
<dbReference type="AlphaFoldDB" id="A0A128F3I5"/>